<organism evidence="4 5">
    <name type="scientific">Pseudosporangium ferrugineum</name>
    <dbReference type="NCBI Taxonomy" id="439699"/>
    <lineage>
        <taxon>Bacteria</taxon>
        <taxon>Bacillati</taxon>
        <taxon>Actinomycetota</taxon>
        <taxon>Actinomycetes</taxon>
        <taxon>Micromonosporales</taxon>
        <taxon>Micromonosporaceae</taxon>
        <taxon>Pseudosporangium</taxon>
    </lineage>
</organism>
<feature type="domain" description="N-acetyltransferase" evidence="3">
    <location>
        <begin position="2"/>
        <end position="149"/>
    </location>
</feature>
<evidence type="ECO:0000256" key="1">
    <source>
        <dbReference type="ARBA" id="ARBA00022679"/>
    </source>
</evidence>
<dbReference type="Pfam" id="PF00583">
    <property type="entry name" value="Acetyltransf_1"/>
    <property type="match status" value="1"/>
</dbReference>
<dbReference type="Gene3D" id="3.40.630.30">
    <property type="match status" value="1"/>
</dbReference>
<keyword evidence="5" id="KW-1185">Reference proteome</keyword>
<evidence type="ECO:0000313" key="5">
    <source>
        <dbReference type="Proteomes" id="UP000239209"/>
    </source>
</evidence>
<dbReference type="RefSeq" id="WP_106131392.1">
    <property type="nucleotide sequence ID" value="NZ_PVZG01000044.1"/>
</dbReference>
<dbReference type="GO" id="GO:0016747">
    <property type="term" value="F:acyltransferase activity, transferring groups other than amino-acyl groups"/>
    <property type="evidence" value="ECO:0007669"/>
    <property type="project" value="InterPro"/>
</dbReference>
<evidence type="ECO:0000256" key="2">
    <source>
        <dbReference type="ARBA" id="ARBA00023315"/>
    </source>
</evidence>
<dbReference type="Proteomes" id="UP000239209">
    <property type="component" value="Unassembled WGS sequence"/>
</dbReference>
<evidence type="ECO:0000313" key="4">
    <source>
        <dbReference type="EMBL" id="PRY18776.1"/>
    </source>
</evidence>
<dbReference type="SUPFAM" id="SSF55729">
    <property type="entry name" value="Acyl-CoA N-acyltransferases (Nat)"/>
    <property type="match status" value="1"/>
</dbReference>
<dbReference type="PROSITE" id="PS51186">
    <property type="entry name" value="GNAT"/>
    <property type="match status" value="1"/>
</dbReference>
<comment type="caution">
    <text evidence="4">The sequence shown here is derived from an EMBL/GenBank/DDBJ whole genome shotgun (WGS) entry which is preliminary data.</text>
</comment>
<accession>A0A2T0RC70</accession>
<dbReference type="EMBL" id="PVZG01000044">
    <property type="protein sequence ID" value="PRY18776.1"/>
    <property type="molecule type" value="Genomic_DNA"/>
</dbReference>
<protein>
    <submittedName>
        <fullName evidence="4">Acetyltransferase (GNAT) family protein</fullName>
    </submittedName>
</protein>
<proteinExistence type="predicted"/>
<reference evidence="4 5" key="1">
    <citation type="submission" date="2018-03" db="EMBL/GenBank/DDBJ databases">
        <title>Genomic Encyclopedia of Archaeal and Bacterial Type Strains, Phase II (KMG-II): from individual species to whole genera.</title>
        <authorList>
            <person name="Goeker M."/>
        </authorList>
    </citation>
    <scope>NUCLEOTIDE SEQUENCE [LARGE SCALE GENOMIC DNA]</scope>
    <source>
        <strain evidence="4 5">DSM 45348</strain>
    </source>
</reference>
<dbReference type="InterPro" id="IPR050832">
    <property type="entry name" value="Bact_Acetyltransf"/>
</dbReference>
<dbReference type="InterPro" id="IPR000182">
    <property type="entry name" value="GNAT_dom"/>
</dbReference>
<dbReference type="CDD" id="cd04301">
    <property type="entry name" value="NAT_SF"/>
    <property type="match status" value="1"/>
</dbReference>
<gene>
    <name evidence="4" type="ORF">CLV70_1449</name>
</gene>
<dbReference type="PANTHER" id="PTHR43877:SF2">
    <property type="entry name" value="AMINOALKYLPHOSPHONATE N-ACETYLTRANSFERASE-RELATED"/>
    <property type="match status" value="1"/>
</dbReference>
<name>A0A2T0RC70_9ACTN</name>
<dbReference type="OrthoDB" id="70840at2"/>
<keyword evidence="2" id="KW-0012">Acyltransferase</keyword>
<dbReference type="PANTHER" id="PTHR43877">
    <property type="entry name" value="AMINOALKYLPHOSPHONATE N-ACETYLTRANSFERASE-RELATED-RELATED"/>
    <property type="match status" value="1"/>
</dbReference>
<dbReference type="InterPro" id="IPR016181">
    <property type="entry name" value="Acyl_CoA_acyltransferase"/>
</dbReference>
<sequence length="149" mass="16614">MLEIRQLPVGDPDAVAIVRSYLTEIVDRYHGRPMPATLVDRVLAEEPPGGVAVLLVAYRDGKPVGCVGLRLPGEVTKMYVRPEARRTGVARHLLAAVEDAARARGLRTLRLDTRNDLVEARALYAACGYREVPAREQRQFADHWFEKAI</sequence>
<evidence type="ECO:0000259" key="3">
    <source>
        <dbReference type="PROSITE" id="PS51186"/>
    </source>
</evidence>
<dbReference type="AlphaFoldDB" id="A0A2T0RC70"/>
<keyword evidence="1 4" id="KW-0808">Transferase</keyword>